<feature type="region of interest" description="Disordered" evidence="1">
    <location>
        <begin position="95"/>
        <end position="122"/>
    </location>
</feature>
<dbReference type="InterPro" id="IPR001387">
    <property type="entry name" value="Cro/C1-type_HTH"/>
</dbReference>
<gene>
    <name evidence="3" type="ORF">GIY21_20370</name>
    <name evidence="4" type="ORF">GIY22_20415</name>
</gene>
<reference evidence="4" key="2">
    <citation type="journal article" date="2020" name="Plant Dis.">
        <title>A Grain Rot of Rice in Iran Caused by a Xanthomonas Strain Closely Related to X. sacchari.</title>
        <authorList>
            <person name="Mirghasempour S.A."/>
            <person name="Huang S."/>
            <person name="Studholme D.J."/>
            <person name="Brady C.L."/>
        </authorList>
    </citation>
    <scope>NUCLEOTIDE SEQUENCE</scope>
    <source>
        <strain evidence="4">SAM114</strain>
    </source>
</reference>
<sequence>MDPNDARLIFANRLRHARQQAELTQEALGVAIGLAPDVARTRINRYEKGVNECDLRTAKRLASELDMPLAALYAETPEIADAITALTKLSVDEQRKESLRLQRKARPKKPASAGARKRGNQK</sequence>
<feature type="domain" description="HTH cro/C1-type" evidence="2">
    <location>
        <begin position="14"/>
        <end position="72"/>
    </location>
</feature>
<dbReference type="AlphaFoldDB" id="A0A6N7QFL1"/>
<protein>
    <submittedName>
        <fullName evidence="3">Helix-turn-helix domain-containing protein</fullName>
    </submittedName>
</protein>
<dbReference type="SUPFAM" id="SSF47413">
    <property type="entry name" value="lambda repressor-like DNA-binding domains"/>
    <property type="match status" value="1"/>
</dbReference>
<feature type="compositionally biased region" description="Basic residues" evidence="1">
    <location>
        <begin position="101"/>
        <end position="122"/>
    </location>
</feature>
<organism evidence="3 6">
    <name type="scientific">Xanthomonas sontii</name>
    <dbReference type="NCBI Taxonomy" id="2650745"/>
    <lineage>
        <taxon>Bacteria</taxon>
        <taxon>Pseudomonadati</taxon>
        <taxon>Pseudomonadota</taxon>
        <taxon>Gammaproteobacteria</taxon>
        <taxon>Lysobacterales</taxon>
        <taxon>Lysobacteraceae</taxon>
        <taxon>Xanthomonas</taxon>
    </lineage>
</organism>
<dbReference type="PROSITE" id="PS50943">
    <property type="entry name" value="HTH_CROC1"/>
    <property type="match status" value="1"/>
</dbReference>
<dbReference type="Proteomes" id="UP000437931">
    <property type="component" value="Unassembled WGS sequence"/>
</dbReference>
<dbReference type="EMBL" id="WJPN01000027">
    <property type="protein sequence ID" value="MRH02660.1"/>
    <property type="molecule type" value="Genomic_DNA"/>
</dbReference>
<dbReference type="RefSeq" id="WP_150409186.1">
    <property type="nucleotide sequence ID" value="NZ_NMPO01000010.1"/>
</dbReference>
<reference evidence="5 6" key="1">
    <citation type="submission" date="2019-11" db="EMBL/GenBank/DDBJ databases">
        <title>First report of rice panicle blight caused by Xanthomonas sp. in Iran.</title>
        <authorList>
            <person name="Mirghasempour S.A."/>
            <person name="Huang S."/>
            <person name="Brady C.L."/>
            <person name="Studholme D.J."/>
        </authorList>
    </citation>
    <scope>NUCLEOTIDE SEQUENCE [LARGE SCALE GENOMIC DNA]</scope>
    <source>
        <strain evidence="3 6">ASD011</strain>
        <strain evidence="5">SAM114</strain>
    </source>
</reference>
<dbReference type="EMBL" id="WJPM01000027">
    <property type="protein sequence ID" value="MRH76998.1"/>
    <property type="molecule type" value="Genomic_DNA"/>
</dbReference>
<dbReference type="Proteomes" id="UP000439314">
    <property type="component" value="Unassembled WGS sequence"/>
</dbReference>
<evidence type="ECO:0000313" key="3">
    <source>
        <dbReference type="EMBL" id="MRH02660.1"/>
    </source>
</evidence>
<keyword evidence="5" id="KW-1185">Reference proteome</keyword>
<dbReference type="GO" id="GO:0003677">
    <property type="term" value="F:DNA binding"/>
    <property type="evidence" value="ECO:0007669"/>
    <property type="project" value="InterPro"/>
</dbReference>
<name>A0A6N7QFL1_9XANT</name>
<accession>A0A6N7QFL1</accession>
<evidence type="ECO:0000313" key="6">
    <source>
        <dbReference type="Proteomes" id="UP000439314"/>
    </source>
</evidence>
<dbReference type="Pfam" id="PF01381">
    <property type="entry name" value="HTH_3"/>
    <property type="match status" value="1"/>
</dbReference>
<dbReference type="SMART" id="SM00530">
    <property type="entry name" value="HTH_XRE"/>
    <property type="match status" value="1"/>
</dbReference>
<proteinExistence type="predicted"/>
<dbReference type="InterPro" id="IPR010982">
    <property type="entry name" value="Lambda_DNA-bd_dom_sf"/>
</dbReference>
<evidence type="ECO:0000256" key="1">
    <source>
        <dbReference type="SAM" id="MobiDB-lite"/>
    </source>
</evidence>
<evidence type="ECO:0000259" key="2">
    <source>
        <dbReference type="PROSITE" id="PS50943"/>
    </source>
</evidence>
<dbReference type="CDD" id="cd00093">
    <property type="entry name" value="HTH_XRE"/>
    <property type="match status" value="1"/>
</dbReference>
<evidence type="ECO:0000313" key="4">
    <source>
        <dbReference type="EMBL" id="MRH76998.1"/>
    </source>
</evidence>
<dbReference type="Gene3D" id="1.10.260.40">
    <property type="entry name" value="lambda repressor-like DNA-binding domains"/>
    <property type="match status" value="1"/>
</dbReference>
<comment type="caution">
    <text evidence="3">The sequence shown here is derived from an EMBL/GenBank/DDBJ whole genome shotgun (WGS) entry which is preliminary data.</text>
</comment>
<evidence type="ECO:0000313" key="5">
    <source>
        <dbReference type="Proteomes" id="UP000437931"/>
    </source>
</evidence>